<proteinExistence type="predicted"/>
<organism evidence="2 3">
    <name type="scientific">Paspalum notatum var. saurae</name>
    <dbReference type="NCBI Taxonomy" id="547442"/>
    <lineage>
        <taxon>Eukaryota</taxon>
        <taxon>Viridiplantae</taxon>
        <taxon>Streptophyta</taxon>
        <taxon>Embryophyta</taxon>
        <taxon>Tracheophyta</taxon>
        <taxon>Spermatophyta</taxon>
        <taxon>Magnoliopsida</taxon>
        <taxon>Liliopsida</taxon>
        <taxon>Poales</taxon>
        <taxon>Poaceae</taxon>
        <taxon>PACMAD clade</taxon>
        <taxon>Panicoideae</taxon>
        <taxon>Andropogonodae</taxon>
        <taxon>Paspaleae</taxon>
        <taxon>Paspalinae</taxon>
        <taxon>Paspalum</taxon>
    </lineage>
</organism>
<gene>
    <name evidence="2" type="ORF">U9M48_018077</name>
</gene>
<dbReference type="SUPFAM" id="SSF56672">
    <property type="entry name" value="DNA/RNA polymerases"/>
    <property type="match status" value="1"/>
</dbReference>
<reference evidence="2 3" key="1">
    <citation type="submission" date="2024-02" db="EMBL/GenBank/DDBJ databases">
        <title>High-quality chromosome-scale genome assembly of Pensacola bahiagrass (Paspalum notatum Flugge var. saurae).</title>
        <authorList>
            <person name="Vega J.M."/>
            <person name="Podio M."/>
            <person name="Orjuela J."/>
            <person name="Siena L.A."/>
            <person name="Pessino S.C."/>
            <person name="Combes M.C."/>
            <person name="Mariac C."/>
            <person name="Albertini E."/>
            <person name="Pupilli F."/>
            <person name="Ortiz J.P.A."/>
            <person name="Leblanc O."/>
        </authorList>
    </citation>
    <scope>NUCLEOTIDE SEQUENCE [LARGE SCALE GENOMIC DNA]</scope>
    <source>
        <strain evidence="2">R1</strain>
        <tissue evidence="2">Leaf</tissue>
    </source>
</reference>
<dbReference type="Proteomes" id="UP001341281">
    <property type="component" value="Chromosome 04"/>
</dbReference>
<dbReference type="AlphaFoldDB" id="A0AAQ3TCF2"/>
<accession>A0AAQ3TCF2</accession>
<dbReference type="PROSITE" id="PS50878">
    <property type="entry name" value="RT_POL"/>
    <property type="match status" value="1"/>
</dbReference>
<name>A0AAQ3TCF2_PASNO</name>
<evidence type="ECO:0000313" key="2">
    <source>
        <dbReference type="EMBL" id="WVZ69264.1"/>
    </source>
</evidence>
<dbReference type="PANTHER" id="PTHR33116:SF87">
    <property type="entry name" value="OS01G0158850 PROTEIN"/>
    <property type="match status" value="1"/>
</dbReference>
<feature type="domain" description="Reverse transcriptase" evidence="1">
    <location>
        <begin position="1"/>
        <end position="205"/>
    </location>
</feature>
<dbReference type="Pfam" id="PF00078">
    <property type="entry name" value="RVT_1"/>
    <property type="match status" value="1"/>
</dbReference>
<dbReference type="InterPro" id="IPR043502">
    <property type="entry name" value="DNA/RNA_pol_sf"/>
</dbReference>
<evidence type="ECO:0000313" key="3">
    <source>
        <dbReference type="Proteomes" id="UP001341281"/>
    </source>
</evidence>
<dbReference type="PANTHER" id="PTHR33116">
    <property type="entry name" value="REVERSE TRANSCRIPTASE ZINC-BINDING DOMAIN-CONTAINING PROTEIN-RELATED-RELATED"/>
    <property type="match status" value="1"/>
</dbReference>
<evidence type="ECO:0000259" key="1">
    <source>
        <dbReference type="PROSITE" id="PS50878"/>
    </source>
</evidence>
<sequence>MWSRKVLMEMKAKLSNTLRSSTRGNTRSLCNVDTIEHNTILLMLEHLGFDETWTLWVQKILNSGRSSILLNGVPGNSFDCKRGVRQGDPLSPLLFVLAADLLQCIINKAHQQGTLTMPIPASNSIDFPIVQYADDTIIIMKASQQELLCLKELLESFSQSTGLKVNYSKSCLVPLNIPEEGATQLAVAFGCKLGGLPFTYLGLPLGTTKPRVEHFAPLMNKVEQRLTATSSMLSHAGRLELTNSVISPLLTYAMCTMQIPVAVIEYFDRARRHCLWRGSDVNAKSKSLVAWKKVSRPKTKGGLGIICLRSQNVALLLKHLDKFYNKRDIPWVNLIRSTYYANAMKWSEAQIRPKPSKLLPGEELQRLKMLAMREKPMNVFLGNDKFNEDKSYIEHPKTQDI</sequence>
<dbReference type="InterPro" id="IPR000477">
    <property type="entry name" value="RT_dom"/>
</dbReference>
<protein>
    <recommendedName>
        <fullName evidence="1">Reverse transcriptase domain-containing protein</fullName>
    </recommendedName>
</protein>
<dbReference type="EMBL" id="CP144748">
    <property type="protein sequence ID" value="WVZ69264.1"/>
    <property type="molecule type" value="Genomic_DNA"/>
</dbReference>
<keyword evidence="3" id="KW-1185">Reference proteome</keyword>